<dbReference type="InterPro" id="IPR002347">
    <property type="entry name" value="SDR_fam"/>
</dbReference>
<protein>
    <submittedName>
        <fullName evidence="1">SDR family oxidoreductase</fullName>
    </submittedName>
</protein>
<dbReference type="InterPro" id="IPR051911">
    <property type="entry name" value="SDR_oxidoreductase"/>
</dbReference>
<dbReference type="Proteomes" id="UP001592582">
    <property type="component" value="Unassembled WGS sequence"/>
</dbReference>
<sequence>MTVRTWFITGVNSGFGREMTEQLLRRGDRVAGTVRKPDAVADLKEKYGDQFWVAHLDLTDVAEIKAVVGRAFAELGSIDVVVNNAGYGLFGAAEELTDAQIDHIIATNLTGSIQVTRAALPHLRAQQGARIIQISTFGGQAAFPGASMYHATKWAIEGFTEAVAREVAGFGIGVTIIEPGGARTRFRYGSAQLGPALDAYADTPVAAVRGMIENGRALPPGDPAKMAAVIIASAEQSPAPLRIALGTDSFGIIRTSLADRLAALEAQQDLATSTDFPADA</sequence>
<dbReference type="Pfam" id="PF00106">
    <property type="entry name" value="adh_short"/>
    <property type="match status" value="1"/>
</dbReference>
<dbReference type="CDD" id="cd05374">
    <property type="entry name" value="17beta-HSD-like_SDR_c"/>
    <property type="match status" value="1"/>
</dbReference>
<keyword evidence="2" id="KW-1185">Reference proteome</keyword>
<proteinExistence type="predicted"/>
<evidence type="ECO:0000313" key="2">
    <source>
        <dbReference type="Proteomes" id="UP001592582"/>
    </source>
</evidence>
<dbReference type="EMBL" id="JBHEZX010000008">
    <property type="protein sequence ID" value="MFC1411530.1"/>
    <property type="molecule type" value="Genomic_DNA"/>
</dbReference>
<dbReference type="Gene3D" id="3.40.50.720">
    <property type="entry name" value="NAD(P)-binding Rossmann-like Domain"/>
    <property type="match status" value="1"/>
</dbReference>
<dbReference type="InterPro" id="IPR036291">
    <property type="entry name" value="NAD(P)-bd_dom_sf"/>
</dbReference>
<dbReference type="PANTHER" id="PTHR43976:SF16">
    <property type="entry name" value="SHORT-CHAIN DEHYDROGENASE_REDUCTASE FAMILY PROTEIN"/>
    <property type="match status" value="1"/>
</dbReference>
<organism evidence="1 2">
    <name type="scientific">Streptacidiphilus alkalitolerans</name>
    <dbReference type="NCBI Taxonomy" id="3342712"/>
    <lineage>
        <taxon>Bacteria</taxon>
        <taxon>Bacillati</taxon>
        <taxon>Actinomycetota</taxon>
        <taxon>Actinomycetes</taxon>
        <taxon>Kitasatosporales</taxon>
        <taxon>Streptomycetaceae</taxon>
        <taxon>Streptacidiphilus</taxon>
    </lineage>
</organism>
<evidence type="ECO:0000313" key="1">
    <source>
        <dbReference type="EMBL" id="MFC1411530.1"/>
    </source>
</evidence>
<gene>
    <name evidence="1" type="ORF">ACEZDG_19885</name>
</gene>
<name>A0ABV6VCV0_9ACTN</name>
<dbReference type="PRINTS" id="PR00080">
    <property type="entry name" value="SDRFAMILY"/>
</dbReference>
<comment type="caution">
    <text evidence="1">The sequence shown here is derived from an EMBL/GenBank/DDBJ whole genome shotgun (WGS) entry which is preliminary data.</text>
</comment>
<dbReference type="NCBIfam" id="NF005065">
    <property type="entry name" value="PRK06482.1"/>
    <property type="match status" value="1"/>
</dbReference>
<dbReference type="PRINTS" id="PR00081">
    <property type="entry name" value="GDHRDH"/>
</dbReference>
<accession>A0ABV6VCV0</accession>
<dbReference type="PANTHER" id="PTHR43976">
    <property type="entry name" value="SHORT CHAIN DEHYDROGENASE"/>
    <property type="match status" value="1"/>
</dbReference>
<dbReference type="SUPFAM" id="SSF51735">
    <property type="entry name" value="NAD(P)-binding Rossmann-fold domains"/>
    <property type="match status" value="1"/>
</dbReference>
<reference evidence="1 2" key="1">
    <citation type="submission" date="2024-09" db="EMBL/GenBank/DDBJ databases">
        <authorList>
            <person name="Lee S.D."/>
        </authorList>
    </citation>
    <scope>NUCLEOTIDE SEQUENCE [LARGE SCALE GENOMIC DNA]</scope>
    <source>
        <strain evidence="1 2">N1-1</strain>
    </source>
</reference>